<feature type="domain" description="VWFA" evidence="1">
    <location>
        <begin position="4"/>
        <end position="221"/>
    </location>
</feature>
<proteinExistence type="predicted"/>
<dbReference type="InterPro" id="IPR013783">
    <property type="entry name" value="Ig-like_fold"/>
</dbReference>
<dbReference type="PROSITE" id="PS50234">
    <property type="entry name" value="VWFA"/>
    <property type="match status" value="1"/>
</dbReference>
<reference evidence="5" key="2">
    <citation type="submission" date="2018-01" db="EMBL/GenBank/DDBJ databases">
        <authorList>
            <person name="Gaut B.S."/>
            <person name="Morton B.R."/>
            <person name="Clegg M.T."/>
            <person name="Duvall M.R."/>
        </authorList>
    </citation>
    <scope>NUCLEOTIDE SEQUENCE [LARGE SCALE GENOMIC DNA]</scope>
</reference>
<dbReference type="InterPro" id="IPR002035">
    <property type="entry name" value="VWF_A"/>
</dbReference>
<organism evidence="4">
    <name type="scientific">Cupriavidus oxalaticus</name>
    <dbReference type="NCBI Taxonomy" id="96344"/>
    <lineage>
        <taxon>Bacteria</taxon>
        <taxon>Pseudomonadati</taxon>
        <taxon>Pseudomonadota</taxon>
        <taxon>Betaproteobacteria</taxon>
        <taxon>Burkholderiales</taxon>
        <taxon>Burkholderiaceae</taxon>
        <taxon>Cupriavidus</taxon>
    </lineage>
</organism>
<dbReference type="EMBL" id="OGUS01000056">
    <property type="protein sequence ID" value="SPC06289.1"/>
    <property type="molecule type" value="Genomic_DNA"/>
</dbReference>
<dbReference type="InterPro" id="IPR036465">
    <property type="entry name" value="vWFA_dom_sf"/>
</dbReference>
<protein>
    <submittedName>
        <fullName evidence="2">VWA domain-containing protein</fullName>
    </submittedName>
</protein>
<reference evidence="4" key="1">
    <citation type="submission" date="2018-01" db="EMBL/GenBank/DDBJ databases">
        <authorList>
            <person name="Clerissi C."/>
        </authorList>
    </citation>
    <scope>NUCLEOTIDE SEQUENCE</scope>
    <source>
        <strain evidence="4">Cupriavidus oxalaticus LMG 2235</strain>
    </source>
</reference>
<dbReference type="CDD" id="cd00198">
    <property type="entry name" value="vWFA"/>
    <property type="match status" value="1"/>
</dbReference>
<name>A0A375FZU9_9BURK</name>
<evidence type="ECO:0000313" key="2">
    <source>
        <dbReference type="EMBL" id="QRQ92911.1"/>
    </source>
</evidence>
<dbReference type="SMART" id="SM00327">
    <property type="entry name" value="VWA"/>
    <property type="match status" value="1"/>
</dbReference>
<evidence type="ECO:0000313" key="3">
    <source>
        <dbReference type="EMBL" id="SPC06289.1"/>
    </source>
</evidence>
<dbReference type="Proteomes" id="UP000623307">
    <property type="component" value="Chromosome 2"/>
</dbReference>
<reference evidence="2 6" key="3">
    <citation type="submission" date="2021-02" db="EMBL/GenBank/DDBJ databases">
        <title>Complete Genome Sequence of Cupriavidus oxalaticus Strain Ox1, a Soil Oxalate-Degrading Species.</title>
        <authorList>
            <person name="Palmieri F."/>
            <person name="Udriet P."/>
            <person name="Deuasquier M."/>
            <person name="Beaudoing E."/>
            <person name="Johnson S.L."/>
            <person name="Davenport K.W."/>
            <person name="Chain P.S."/>
            <person name="Bindschedler S."/>
            <person name="Junier P."/>
        </authorList>
    </citation>
    <scope>NUCLEOTIDE SEQUENCE [LARGE SCALE GENOMIC DNA]</scope>
    <source>
        <strain evidence="2 6">Ox1</strain>
    </source>
</reference>
<evidence type="ECO:0000313" key="5">
    <source>
        <dbReference type="Proteomes" id="UP000256862"/>
    </source>
</evidence>
<dbReference type="SUPFAM" id="SSF53300">
    <property type="entry name" value="vWA-like"/>
    <property type="match status" value="1"/>
</dbReference>
<keyword evidence="6" id="KW-1185">Reference proteome</keyword>
<dbReference type="RefSeq" id="WP_063237976.1">
    <property type="nucleotide sequence ID" value="NZ_CP069810.1"/>
</dbReference>
<dbReference type="EMBL" id="OGUS01000116">
    <property type="protein sequence ID" value="SPC12840.1"/>
    <property type="molecule type" value="Genomic_DNA"/>
</dbReference>
<dbReference type="GeneID" id="303492347"/>
<dbReference type="Gene3D" id="3.40.50.410">
    <property type="entry name" value="von Willebrand factor, type A domain"/>
    <property type="match status" value="1"/>
</dbReference>
<evidence type="ECO:0000313" key="6">
    <source>
        <dbReference type="Proteomes" id="UP000623307"/>
    </source>
</evidence>
<dbReference type="AlphaFoldDB" id="A0A375FZU9"/>
<dbReference type="OrthoDB" id="8948536at2"/>
<evidence type="ECO:0000259" key="1">
    <source>
        <dbReference type="PROSITE" id="PS50234"/>
    </source>
</evidence>
<sequence>MAKQLAILIDASGSMFHSAGNGSSKDKIVEASESVQYIIDEIENKTSSSDETWAVSFWYFATQTKGLIGQGNFPVGDTTAWKNVVSAIEDQPSVQAAVGSMTDIFHAVRTVADFMVANPPPLFPAVYKKKIVLFTDGNQTIQHDSRLTKGGYEFEQGIDFAVLLAGNGIALNAQGIGSDLLNATLTDLAAEAEPFGSTVKTISTTPSYAADTSAALMTNSMKVVNNNGILPLRPLAWPASRLLWEQFSLPRLAAAGNDEGSQHRVNEAHFEVDVDDISQELLLGLTWHHPGRPSIEATSPSGTSFRHGLNGAFEIGVGWMTALHIPSPEAGTWRVRVAGDPQFRPLRLNLMARSVSPEFDILLRVDPFQLDPQDTSVVTATPMFRDKPATGKFEAVLSDFTGRTWPMHAQQDGTLVAKADFPQPGIAPLRVELKGLLEGKHKVARMEFTSVQVGRPRDPRLTVEPARFRPGRRYRVAVTIHDAAFSAATQIAFGAGIEVVRFTVLSPLEATAEISVANDAFPGAREVLTFQPDAETLGGIVVEKQPGSGHQVLTGFVTALRFDARGRLLAAVLDERREVLVKRHDERLRRLLEKARDDNLPVSIALDDHGGIEHVTIGE</sequence>
<gene>
    <name evidence="4" type="ORF">CO2235_160045</name>
    <name evidence="3" type="ORF">CO2235_U510035</name>
    <name evidence="2" type="ORF">JTE92_22585</name>
</gene>
<dbReference type="EMBL" id="CP069812">
    <property type="protein sequence ID" value="QRQ92911.1"/>
    <property type="molecule type" value="Genomic_DNA"/>
</dbReference>
<dbReference type="Gene3D" id="2.60.40.10">
    <property type="entry name" value="Immunoglobulins"/>
    <property type="match status" value="1"/>
</dbReference>
<dbReference type="Proteomes" id="UP000256862">
    <property type="component" value="Chromosome CO2235"/>
</dbReference>
<evidence type="ECO:0000313" key="4">
    <source>
        <dbReference type="EMBL" id="SPC12840.1"/>
    </source>
</evidence>
<accession>A0A375FZU9</accession>